<evidence type="ECO:0000313" key="10">
    <source>
        <dbReference type="Proteomes" id="UP000010366"/>
    </source>
</evidence>
<dbReference type="GO" id="GO:0000155">
    <property type="term" value="F:phosphorelay sensor kinase activity"/>
    <property type="evidence" value="ECO:0007669"/>
    <property type="project" value="InterPro"/>
</dbReference>
<evidence type="ECO:0000256" key="2">
    <source>
        <dbReference type="ARBA" id="ARBA00012438"/>
    </source>
</evidence>
<dbReference type="SUPFAM" id="SSF55785">
    <property type="entry name" value="PYP-like sensor domain (PAS domain)"/>
    <property type="match status" value="5"/>
</dbReference>
<feature type="domain" description="PAC" evidence="8">
    <location>
        <begin position="238"/>
        <end position="290"/>
    </location>
</feature>
<dbReference type="Pfam" id="PF00512">
    <property type="entry name" value="HisKA"/>
    <property type="match status" value="1"/>
</dbReference>
<dbReference type="PANTHER" id="PTHR43304:SF1">
    <property type="entry name" value="PAC DOMAIN-CONTAINING PROTEIN"/>
    <property type="match status" value="1"/>
</dbReference>
<keyword evidence="10" id="KW-1185">Reference proteome</keyword>
<feature type="domain" description="PAS" evidence="7">
    <location>
        <begin position="291"/>
        <end position="335"/>
    </location>
</feature>
<evidence type="ECO:0000256" key="3">
    <source>
        <dbReference type="ARBA" id="ARBA00022553"/>
    </source>
</evidence>
<dbReference type="InterPro" id="IPR013655">
    <property type="entry name" value="PAS_fold_3"/>
</dbReference>
<dbReference type="PATRIC" id="fig|1173020.3.peg.4467"/>
<dbReference type="InterPro" id="IPR000700">
    <property type="entry name" value="PAS-assoc_C"/>
</dbReference>
<dbReference type="eggNOG" id="COG4251">
    <property type="taxonomic scope" value="Bacteria"/>
</dbReference>
<keyword evidence="4" id="KW-0808">Transferase</keyword>
<dbReference type="KEGG" id="cmp:Cha6605_3903"/>
<dbReference type="PROSITE" id="PS50113">
    <property type="entry name" value="PAC"/>
    <property type="match status" value="5"/>
</dbReference>
<gene>
    <name evidence="9" type="ORF">Cha6605_3903</name>
</gene>
<dbReference type="Pfam" id="PF08448">
    <property type="entry name" value="PAS_4"/>
    <property type="match status" value="2"/>
</dbReference>
<dbReference type="Pfam" id="PF00989">
    <property type="entry name" value="PAS"/>
    <property type="match status" value="1"/>
</dbReference>
<evidence type="ECO:0000256" key="4">
    <source>
        <dbReference type="ARBA" id="ARBA00022679"/>
    </source>
</evidence>
<dbReference type="RefSeq" id="WP_015160983.1">
    <property type="nucleotide sequence ID" value="NC_019697.1"/>
</dbReference>
<comment type="catalytic activity">
    <reaction evidence="1">
        <text>ATP + protein L-histidine = ADP + protein N-phospho-L-histidine.</text>
        <dbReference type="EC" id="2.7.13.3"/>
    </reaction>
</comment>
<dbReference type="InterPro" id="IPR003661">
    <property type="entry name" value="HisK_dim/P_dom"/>
</dbReference>
<dbReference type="InterPro" id="IPR000014">
    <property type="entry name" value="PAS"/>
</dbReference>
<dbReference type="InterPro" id="IPR052162">
    <property type="entry name" value="Sensor_kinase/Photoreceptor"/>
</dbReference>
<dbReference type="Pfam" id="PF08447">
    <property type="entry name" value="PAS_3"/>
    <property type="match status" value="2"/>
</dbReference>
<feature type="domain" description="Histidine kinase" evidence="6">
    <location>
        <begin position="840"/>
        <end position="997"/>
    </location>
</feature>
<name>K9UL06_CHAP6</name>
<dbReference type="Gene3D" id="1.10.287.130">
    <property type="match status" value="1"/>
</dbReference>
<dbReference type="InterPro" id="IPR013656">
    <property type="entry name" value="PAS_4"/>
</dbReference>
<dbReference type="GO" id="GO:0006355">
    <property type="term" value="P:regulation of DNA-templated transcription"/>
    <property type="evidence" value="ECO:0007669"/>
    <property type="project" value="InterPro"/>
</dbReference>
<dbReference type="NCBIfam" id="TIGR00229">
    <property type="entry name" value="sensory_box"/>
    <property type="match status" value="5"/>
</dbReference>
<accession>K9UL06</accession>
<dbReference type="PROSITE" id="PS50112">
    <property type="entry name" value="PAS"/>
    <property type="match status" value="4"/>
</dbReference>
<dbReference type="OrthoDB" id="9808408at2"/>
<evidence type="ECO:0000313" key="9">
    <source>
        <dbReference type="EMBL" id="AFY94869.1"/>
    </source>
</evidence>
<protein>
    <recommendedName>
        <fullName evidence="2">histidine kinase</fullName>
        <ecNumber evidence="2">2.7.13.3</ecNumber>
    </recommendedName>
</protein>
<evidence type="ECO:0000256" key="5">
    <source>
        <dbReference type="ARBA" id="ARBA00022777"/>
    </source>
</evidence>
<organism evidence="9 10">
    <name type="scientific">Chamaesiphon minutus (strain ATCC 27169 / PCC 6605)</name>
    <dbReference type="NCBI Taxonomy" id="1173020"/>
    <lineage>
        <taxon>Bacteria</taxon>
        <taxon>Bacillati</taxon>
        <taxon>Cyanobacteriota</taxon>
        <taxon>Cyanophyceae</taxon>
        <taxon>Gomontiellales</taxon>
        <taxon>Chamaesiphonaceae</taxon>
        <taxon>Chamaesiphon</taxon>
    </lineage>
</organism>
<dbReference type="Gene3D" id="3.30.450.20">
    <property type="entry name" value="PAS domain"/>
    <property type="match status" value="6"/>
</dbReference>
<evidence type="ECO:0000259" key="7">
    <source>
        <dbReference type="PROSITE" id="PS50112"/>
    </source>
</evidence>
<sequence>MTVDTGQVLSASVNVSSQKLLERIPHVAWLMSEEGEVLCVNNLWSVYIGRSSGDETINNDRSDLVSAEDKPLPTSYLCPQRFTDLLSPQERERFASTWVVAIRRQEPLELKLRLIGNLGNWEWFQVELEPDVQPDGTTIWIGTAMRLGGEAAIPGRQQSTQFLEALLAYASDGIVACDADGRLVLFNQMAQNFHGLPPEPLAPEEWAKYYDLYDGDGTRPLTKSEIPLFRALQGEAVVGQEMTIAPKDGMARSLLANATAIYSPTGIKLGAVVLMRDMTPYKQAMMALQLSERKFRAIFDGAFQFIGLVEPDGTLLEANQTALKFGGMAAAEAIGHKFWEVSGWKFSPAVQQQMRAATARAAAGEFVRYRVEIAGADDRLIPLDFSLTPIRNDRGEVILLIPEGRDLTQIEQAQSDRARLERYSERLASALQVAKAGAWYWELAENKLYWTREFEILLDYEPDSTQKTYSEWSQRIHPDDLQRVEAIVRETVAGRLPQHRCEYRIVCRDGSIRWLVGVSEIGTDEEGKVYLSGLISDITDLKRNEEALRRSEEFQRQILESNNDCIKVFDLAGRVLYMNHGGLSRLGIKDFTTIVNKHWSELWPSDAAEKIERALDLARDGKRGEFEGFCPTATGKPKWWEVIVTPILDGEGRVERILGVSRDITDRRDAAVAIQASEELFRYTFEYTPVGFAHVAPQGQFQRVNRKFCEILGYSSAELLQLTFHDITEPADLCEDIALVDRLLQDEIQEYTLEKRYIHKQGHHVWVSLTVSLVREIAPEGQLGAPSYFLSAVLDITHRKQLELTNQQQTVELQQLNTSLLLAQHQLTERNEELDSFVRIASHDLKAPLRAIANLAEWIEEDIKDRLCEDERQQFELLRQRVYRMSALIDGLLRYSRLGREDLATETVDVTQLIAETIDSLDPPVGFEIEMVSPLPTITAKRILLGQVFANLMSNAIKHHQRADGRIEIGAKDCGDYYHSMFKFLSYSSTIEGGSGF</sequence>
<dbReference type="InterPro" id="IPR036890">
    <property type="entry name" value="HATPase_C_sf"/>
</dbReference>
<dbReference type="InterPro" id="IPR035965">
    <property type="entry name" value="PAS-like_dom_sf"/>
</dbReference>
<feature type="domain" description="PAC" evidence="8">
    <location>
        <begin position="622"/>
        <end position="676"/>
    </location>
</feature>
<feature type="domain" description="PAS" evidence="7">
    <location>
        <begin position="551"/>
        <end position="622"/>
    </location>
</feature>
<feature type="domain" description="PAC" evidence="8">
    <location>
        <begin position="367"/>
        <end position="419"/>
    </location>
</feature>
<dbReference type="CDD" id="cd00130">
    <property type="entry name" value="PAS"/>
    <property type="match status" value="5"/>
</dbReference>
<dbReference type="InterPro" id="IPR013767">
    <property type="entry name" value="PAS_fold"/>
</dbReference>
<keyword evidence="5" id="KW-0418">Kinase</keyword>
<dbReference type="SMART" id="SM00086">
    <property type="entry name" value="PAC"/>
    <property type="match status" value="5"/>
</dbReference>
<dbReference type="SUPFAM" id="SSF47384">
    <property type="entry name" value="Homodimeric domain of signal transducing histidine kinase"/>
    <property type="match status" value="1"/>
</dbReference>
<evidence type="ECO:0000256" key="1">
    <source>
        <dbReference type="ARBA" id="ARBA00000085"/>
    </source>
</evidence>
<dbReference type="Gene3D" id="3.30.565.10">
    <property type="entry name" value="Histidine kinase-like ATPase, C-terminal domain"/>
    <property type="match status" value="1"/>
</dbReference>
<reference evidence="9" key="1">
    <citation type="submission" date="2012-05" db="EMBL/GenBank/DDBJ databases">
        <title>Finished chromosome of genome of Chamaesiphon sp. PCC 6605.</title>
        <authorList>
            <consortium name="US DOE Joint Genome Institute"/>
            <person name="Gugger M."/>
            <person name="Coursin T."/>
            <person name="Rippka R."/>
            <person name="Tandeau De Marsac N."/>
            <person name="Huntemann M."/>
            <person name="Wei C.-L."/>
            <person name="Han J."/>
            <person name="Detter J.C."/>
            <person name="Han C."/>
            <person name="Tapia R."/>
            <person name="Chen A."/>
            <person name="Kyrpides N."/>
            <person name="Mavromatis K."/>
            <person name="Markowitz V."/>
            <person name="Szeto E."/>
            <person name="Ivanova N."/>
            <person name="Pagani I."/>
            <person name="Pati A."/>
            <person name="Goodwin L."/>
            <person name="Nordberg H.P."/>
            <person name="Cantor M.N."/>
            <person name="Hua S.X."/>
            <person name="Woyke T."/>
            <person name="Kerfeld C.A."/>
        </authorList>
    </citation>
    <scope>NUCLEOTIDE SEQUENCE [LARGE SCALE GENOMIC DNA]</scope>
    <source>
        <strain evidence="9">PCC 6605</strain>
    </source>
</reference>
<dbReference type="InterPro" id="IPR005467">
    <property type="entry name" value="His_kinase_dom"/>
</dbReference>
<feature type="domain" description="PAC" evidence="8">
    <location>
        <begin position="499"/>
        <end position="550"/>
    </location>
</feature>
<dbReference type="AlphaFoldDB" id="K9UL06"/>
<dbReference type="eggNOG" id="COG2202">
    <property type="taxonomic scope" value="Bacteria"/>
</dbReference>
<dbReference type="Gene3D" id="2.10.70.100">
    <property type="match status" value="1"/>
</dbReference>
<feature type="domain" description="PAS" evidence="7">
    <location>
        <begin position="677"/>
        <end position="747"/>
    </location>
</feature>
<dbReference type="SMART" id="SM00388">
    <property type="entry name" value="HisKA"/>
    <property type="match status" value="1"/>
</dbReference>
<proteinExistence type="predicted"/>
<evidence type="ECO:0000259" key="6">
    <source>
        <dbReference type="PROSITE" id="PS50109"/>
    </source>
</evidence>
<dbReference type="STRING" id="1173020.Cha6605_3903"/>
<dbReference type="EMBL" id="CP003600">
    <property type="protein sequence ID" value="AFY94869.1"/>
    <property type="molecule type" value="Genomic_DNA"/>
</dbReference>
<keyword evidence="3" id="KW-0597">Phosphoprotein</keyword>
<dbReference type="SUPFAM" id="SSF55874">
    <property type="entry name" value="ATPase domain of HSP90 chaperone/DNA topoisomerase II/histidine kinase"/>
    <property type="match status" value="1"/>
</dbReference>
<dbReference type="PANTHER" id="PTHR43304">
    <property type="entry name" value="PHYTOCHROME-LIKE PROTEIN CPH1"/>
    <property type="match status" value="1"/>
</dbReference>
<feature type="domain" description="PAC" evidence="8">
    <location>
        <begin position="751"/>
        <end position="808"/>
    </location>
</feature>
<dbReference type="EC" id="2.7.13.3" evidence="2"/>
<feature type="domain" description="PAS" evidence="7">
    <location>
        <begin position="159"/>
        <end position="235"/>
    </location>
</feature>
<dbReference type="InterPro" id="IPR001610">
    <property type="entry name" value="PAC"/>
</dbReference>
<dbReference type="HOGENOM" id="CLU_000445_114_18_3"/>
<evidence type="ECO:0000259" key="8">
    <source>
        <dbReference type="PROSITE" id="PS50113"/>
    </source>
</evidence>
<dbReference type="InterPro" id="IPR036097">
    <property type="entry name" value="HisK_dim/P_sf"/>
</dbReference>
<dbReference type="Proteomes" id="UP000010366">
    <property type="component" value="Chromosome"/>
</dbReference>
<dbReference type="SMART" id="SM00091">
    <property type="entry name" value="PAS"/>
    <property type="match status" value="5"/>
</dbReference>
<dbReference type="CDD" id="cd00082">
    <property type="entry name" value="HisKA"/>
    <property type="match status" value="1"/>
</dbReference>
<dbReference type="PROSITE" id="PS50109">
    <property type="entry name" value="HIS_KIN"/>
    <property type="match status" value="1"/>
</dbReference>